<dbReference type="PANTHER" id="PTHR13453:SF1">
    <property type="entry name" value="KAT8 REGULATORY NSL COMPLEX SUBUNIT 2"/>
    <property type="match status" value="1"/>
</dbReference>
<evidence type="ECO:0000313" key="17">
    <source>
        <dbReference type="RefSeq" id="XP_030765707.1"/>
    </source>
</evidence>
<dbReference type="GO" id="GO:0005634">
    <property type="term" value="C:nucleus"/>
    <property type="evidence" value="ECO:0007669"/>
    <property type="project" value="UniProtKB-SubCell"/>
</dbReference>
<comment type="function">
    <text evidence="12">Non-catalytic component of the NSL histone acetyltransferase complex, a multiprotein complex that mediates histone H4 acetylation at 'Lys-5'- and 'Lys-8' (H4K5ac and H4K8ac) at transcription start sites and promotes transcription initiation. Required for NSL complex stability and for transcription of intraciliary transport genes in both ciliated and non-ciliated cells by regulating histone H4 acetylation at 'Lys-5'- and 'Lys-12' (H4K5ac and H4K12ac). This is necessary for cilium assembly in ciliated cells and for organization of the microtubule cytoskeleton in non-ciliated cells. Required within the NSL complex to maintain nuclear architecture stability by promoting KAT8-mediated acetylation of lamin LMNA.</text>
</comment>
<keyword evidence="16" id="KW-1185">Reference proteome</keyword>
<dbReference type="Proteomes" id="UP000504635">
    <property type="component" value="Unplaced"/>
</dbReference>
<protein>
    <recommendedName>
        <fullName evidence="3">KAT8 regulatory NSL complex subunit 2</fullName>
    </recommendedName>
    <alternativeName>
        <fullName evidence="11">NSL complex protein NSL2</fullName>
    </alternativeName>
    <alternativeName>
        <fullName evidence="10">Non-specific lethal 2 homolog</fullName>
    </alternativeName>
</protein>
<feature type="domain" description="KANL2-like probable zinc-finger" evidence="15">
    <location>
        <begin position="380"/>
        <end position="439"/>
    </location>
</feature>
<evidence type="ECO:0000256" key="14">
    <source>
        <dbReference type="SAM" id="MobiDB-lite"/>
    </source>
</evidence>
<evidence type="ECO:0000256" key="9">
    <source>
        <dbReference type="ARBA" id="ARBA00023242"/>
    </source>
</evidence>
<dbReference type="FunCoup" id="A0A6J2YQX2">
    <property type="interactions" value="2201"/>
</dbReference>
<dbReference type="InterPro" id="IPR026316">
    <property type="entry name" value="NSL2"/>
</dbReference>
<feature type="region of interest" description="Disordered" evidence="14">
    <location>
        <begin position="555"/>
        <end position="640"/>
    </location>
</feature>
<evidence type="ECO:0000256" key="8">
    <source>
        <dbReference type="ARBA" id="ARBA00023128"/>
    </source>
</evidence>
<keyword evidence="6" id="KW-0832">Ubl conjugation</keyword>
<dbReference type="GO" id="GO:0006325">
    <property type="term" value="P:chromatin organization"/>
    <property type="evidence" value="ECO:0007669"/>
    <property type="project" value="UniProtKB-KW"/>
</dbReference>
<name>A0A6J2YQX2_SITOR</name>
<keyword evidence="5" id="KW-0597">Phosphoprotein</keyword>
<evidence type="ECO:0000256" key="10">
    <source>
        <dbReference type="ARBA" id="ARBA00032947"/>
    </source>
</evidence>
<keyword evidence="8" id="KW-0496">Mitochondrion</keyword>
<evidence type="ECO:0000256" key="11">
    <source>
        <dbReference type="ARBA" id="ARBA00033378"/>
    </source>
</evidence>
<comment type="subcellular location">
    <subcellularLocation>
        <location evidence="2">Mitochondrion</location>
    </subcellularLocation>
    <subcellularLocation>
        <location evidence="1">Nucleus</location>
    </subcellularLocation>
</comment>
<evidence type="ECO:0000256" key="5">
    <source>
        <dbReference type="ARBA" id="ARBA00022553"/>
    </source>
</evidence>
<dbReference type="GeneID" id="115889773"/>
<evidence type="ECO:0000256" key="6">
    <source>
        <dbReference type="ARBA" id="ARBA00022843"/>
    </source>
</evidence>
<evidence type="ECO:0000256" key="1">
    <source>
        <dbReference type="ARBA" id="ARBA00004123"/>
    </source>
</evidence>
<dbReference type="GO" id="GO:0044545">
    <property type="term" value="C:NSL complex"/>
    <property type="evidence" value="ECO:0007669"/>
    <property type="project" value="TreeGrafter"/>
</dbReference>
<dbReference type="AlphaFoldDB" id="A0A6J2YQX2"/>
<accession>A0A6J2YQX2</accession>
<gene>
    <name evidence="17" type="primary">LOC115889773</name>
</gene>
<dbReference type="CTD" id="43529"/>
<keyword evidence="9" id="KW-0539">Nucleus</keyword>
<evidence type="ECO:0000256" key="12">
    <source>
        <dbReference type="ARBA" id="ARBA00093359"/>
    </source>
</evidence>
<reference evidence="17" key="1">
    <citation type="submission" date="2025-08" db="UniProtKB">
        <authorList>
            <consortium name="RefSeq"/>
        </authorList>
    </citation>
    <scope>IDENTIFICATION</scope>
    <source>
        <tissue evidence="17">Gonads</tissue>
    </source>
</reference>
<feature type="domain" description="KANL2-like probable zinc-finger" evidence="15">
    <location>
        <begin position="74"/>
        <end position="137"/>
    </location>
</feature>
<feature type="compositionally biased region" description="Basic and acidic residues" evidence="14">
    <location>
        <begin position="615"/>
        <end position="640"/>
    </location>
</feature>
<dbReference type="GO" id="GO:0005739">
    <property type="term" value="C:mitochondrion"/>
    <property type="evidence" value="ECO:0007669"/>
    <property type="project" value="UniProtKB-SubCell"/>
</dbReference>
<dbReference type="OrthoDB" id="677315at2759"/>
<dbReference type="InParanoid" id="A0A6J2YQX2"/>
<proteinExistence type="predicted"/>
<dbReference type="RefSeq" id="XP_030765707.1">
    <property type="nucleotide sequence ID" value="XM_030909847.1"/>
</dbReference>
<keyword evidence="4" id="KW-1017">Isopeptide bond</keyword>
<evidence type="ECO:0000256" key="7">
    <source>
        <dbReference type="ARBA" id="ARBA00022853"/>
    </source>
</evidence>
<evidence type="ECO:0000256" key="3">
    <source>
        <dbReference type="ARBA" id="ARBA00015508"/>
    </source>
</evidence>
<evidence type="ECO:0000256" key="2">
    <source>
        <dbReference type="ARBA" id="ARBA00004173"/>
    </source>
</evidence>
<evidence type="ECO:0000313" key="16">
    <source>
        <dbReference type="Proteomes" id="UP000504635"/>
    </source>
</evidence>
<dbReference type="PANTHER" id="PTHR13453">
    <property type="entry name" value="KAT8 REGULATORY NSL COMPLEX SUBUNIT 2"/>
    <property type="match status" value="1"/>
</dbReference>
<keyword evidence="7" id="KW-0156">Chromatin regulator</keyword>
<sequence length="640" mass="73432">MRYFNHVTDHGYVLLVKISLFGFPSIFRVLNVLKTKSLCSSSRSFKINLEMASTDSMAELRAQLELEIKNKKQCDYESYQCTQLTIDGYKYCLRHILNDKNAPFKQCNYIYQNNGKRCHLPAPKGEKKEYGYCNEHALKSTIVRNKQNAKNPPPLSTESLLTKLSHYVRKPRNRTASSSSYISDEERNYLEDNANLKATKSVDPFVDIDANSVYTTQCNEVLDMCSESESDVEPSTLASVWPDVNADSSDNESIDSEEEDVLKHANVYTAEEISLLTRDKLVRLQSLYIEQYRYLQHVLREKRRKYLHSLRREKETCCNIYNQVKDNPKEQRLYRKLKQYIKYHHAYGQEAILSKRLHDIRAKISDGLPVRSGGLTKCTFSEGGVKCGEKVLPMARHCRRHILEDQSQVLFKACGKANGDIECNTPVEAIFDDSTCKLHVEIPPIRSYHQPRTSQGTKRKRKESESDIDDTLELPPHYAMPTGETVKTEMLDYSLPQDLPKMETLPSLLFEDSTENLPSSLQFTTSTFNDSFNEQTSSDLLENSASVDLKINVTEDENTDGEMSNINASSLEDNSNIQETQEEIKEDSINDNFENTPFLNEEDSETTLFENADTVEVRSEENVEKPNEQEENPENKMDVD</sequence>
<dbReference type="InterPro" id="IPR025927">
    <property type="entry name" value="Znf_KANL2-like"/>
</dbReference>
<evidence type="ECO:0000259" key="15">
    <source>
        <dbReference type="Pfam" id="PF13891"/>
    </source>
</evidence>
<comment type="subunit">
    <text evidence="13">Component of the NSL complex at least composed of KAT8/MOF, KANSL1, KANSL2, KANSL3, MCRS1, PHF20, OGT1/OGT, WDR5 and HCFC1.</text>
</comment>
<feature type="region of interest" description="Disordered" evidence="14">
    <location>
        <begin position="447"/>
        <end position="480"/>
    </location>
</feature>
<dbReference type="Pfam" id="PF13891">
    <property type="entry name" value="zf-C3HC3H_KANSL2"/>
    <property type="match status" value="2"/>
</dbReference>
<evidence type="ECO:0000256" key="4">
    <source>
        <dbReference type="ARBA" id="ARBA00022499"/>
    </source>
</evidence>
<feature type="compositionally biased region" description="Polar residues" evidence="14">
    <location>
        <begin position="561"/>
        <end position="579"/>
    </location>
</feature>
<organism evidence="16 17">
    <name type="scientific">Sitophilus oryzae</name>
    <name type="common">Rice weevil</name>
    <name type="synonym">Curculio oryzae</name>
    <dbReference type="NCBI Taxonomy" id="7048"/>
    <lineage>
        <taxon>Eukaryota</taxon>
        <taxon>Metazoa</taxon>
        <taxon>Ecdysozoa</taxon>
        <taxon>Arthropoda</taxon>
        <taxon>Hexapoda</taxon>
        <taxon>Insecta</taxon>
        <taxon>Pterygota</taxon>
        <taxon>Neoptera</taxon>
        <taxon>Endopterygota</taxon>
        <taxon>Coleoptera</taxon>
        <taxon>Polyphaga</taxon>
        <taxon>Cucujiformia</taxon>
        <taxon>Curculionidae</taxon>
        <taxon>Dryophthorinae</taxon>
        <taxon>Sitophilus</taxon>
    </lineage>
</organism>
<dbReference type="KEGG" id="soy:115889773"/>
<evidence type="ECO:0000256" key="13">
    <source>
        <dbReference type="ARBA" id="ARBA00093543"/>
    </source>
</evidence>